<gene>
    <name evidence="3" type="ORF">JHL22_11010</name>
</gene>
<dbReference type="InterPro" id="IPR028098">
    <property type="entry name" value="Glyco_trans_4-like_N"/>
</dbReference>
<evidence type="ECO:0000259" key="1">
    <source>
        <dbReference type="Pfam" id="PF00534"/>
    </source>
</evidence>
<protein>
    <submittedName>
        <fullName evidence="3">Glycosyltransferase</fullName>
    </submittedName>
</protein>
<sequence>MQRILHIIGKMDRAGAETMLMNIYRHIDRTQIQFDFVTFTNQPGDYDTEIIQLGGRIIPIIAKNSIQRMFKLRQFLKSHQEYQIVHAHILLSNAFHLIAAKQAGVKYRISHSHNASDGYRGIIVKLYEKWSINKNKKLATHKIACGKEAAKFLFKDSKDVILLPNAVDIHKMIMTAEQNRNYIQEKFSDTSLKIIQVGRMLSVKNHQFSLEIAQALKKRNINFTMYFIGNGVLLNELKQQTEKKSLSDCVKFLGLRTDVAELMASADYMIMPSLHEGFPVVLVESQTVGLHSLVSDQVSQEVDLGVNLVKFLPINSVNAWVENLLMTTTQKYSTEQRVNELKEKKFDVAENSNMLMSIYKLMQ</sequence>
<dbReference type="Gene3D" id="3.40.50.2000">
    <property type="entry name" value="Glycogen Phosphorylase B"/>
    <property type="match status" value="2"/>
</dbReference>
<proteinExistence type="predicted"/>
<comment type="caution">
    <text evidence="3">The sequence shown here is derived from an EMBL/GenBank/DDBJ whole genome shotgun (WGS) entry which is preliminary data.</text>
</comment>
<feature type="domain" description="Glycosyl transferase family 1" evidence="1">
    <location>
        <begin position="184"/>
        <end position="298"/>
    </location>
</feature>
<evidence type="ECO:0000259" key="2">
    <source>
        <dbReference type="Pfam" id="PF13439"/>
    </source>
</evidence>
<dbReference type="Pfam" id="PF00534">
    <property type="entry name" value="Glycos_transf_1"/>
    <property type="match status" value="1"/>
</dbReference>
<dbReference type="InterPro" id="IPR050194">
    <property type="entry name" value="Glycosyltransferase_grp1"/>
</dbReference>
<dbReference type="PANTHER" id="PTHR45947">
    <property type="entry name" value="SULFOQUINOVOSYL TRANSFERASE SQD2"/>
    <property type="match status" value="1"/>
</dbReference>
<dbReference type="Pfam" id="PF13439">
    <property type="entry name" value="Glyco_transf_4"/>
    <property type="match status" value="1"/>
</dbReference>
<dbReference type="SUPFAM" id="SSF53756">
    <property type="entry name" value="UDP-Glycosyltransferase/glycogen phosphorylase"/>
    <property type="match status" value="1"/>
</dbReference>
<organism evidence="3 4">
    <name type="scientific">Advenella mandrilli</name>
    <dbReference type="NCBI Taxonomy" id="2800330"/>
    <lineage>
        <taxon>Bacteria</taxon>
        <taxon>Pseudomonadati</taxon>
        <taxon>Pseudomonadota</taxon>
        <taxon>Betaproteobacteria</taxon>
        <taxon>Burkholderiales</taxon>
        <taxon>Alcaligenaceae</taxon>
    </lineage>
</organism>
<dbReference type="EMBL" id="JAENGP010000012">
    <property type="protein sequence ID" value="MBK1781747.1"/>
    <property type="molecule type" value="Genomic_DNA"/>
</dbReference>
<accession>A0ABS1ECX3</accession>
<dbReference type="RefSeq" id="WP_200237261.1">
    <property type="nucleotide sequence ID" value="NZ_JAENGP010000012.1"/>
</dbReference>
<dbReference type="InterPro" id="IPR001296">
    <property type="entry name" value="Glyco_trans_1"/>
</dbReference>
<dbReference type="PANTHER" id="PTHR45947:SF3">
    <property type="entry name" value="SULFOQUINOVOSYL TRANSFERASE SQD2"/>
    <property type="match status" value="1"/>
</dbReference>
<reference evidence="3 4" key="1">
    <citation type="submission" date="2020-12" db="EMBL/GenBank/DDBJ databases">
        <authorList>
            <person name="Lu T."/>
            <person name="Wang Q."/>
            <person name="Han X."/>
        </authorList>
    </citation>
    <scope>NUCLEOTIDE SEQUENCE [LARGE SCALE GENOMIC DNA]</scope>
    <source>
        <strain evidence="3 4">WQ 585</strain>
    </source>
</reference>
<evidence type="ECO:0000313" key="4">
    <source>
        <dbReference type="Proteomes" id="UP000635316"/>
    </source>
</evidence>
<feature type="domain" description="Glycosyltransferase subfamily 4-like N-terminal" evidence="2">
    <location>
        <begin position="15"/>
        <end position="170"/>
    </location>
</feature>
<keyword evidence="4" id="KW-1185">Reference proteome</keyword>
<evidence type="ECO:0000313" key="3">
    <source>
        <dbReference type="EMBL" id="MBK1781747.1"/>
    </source>
</evidence>
<dbReference type="Proteomes" id="UP000635316">
    <property type="component" value="Unassembled WGS sequence"/>
</dbReference>
<name>A0ABS1ECX3_9BURK</name>